<comment type="caution">
    <text evidence="1">The sequence shown here is derived from an EMBL/GenBank/DDBJ whole genome shotgun (WGS) entry which is preliminary data.</text>
</comment>
<reference evidence="1" key="1">
    <citation type="submission" date="2024-01" db="EMBL/GenBank/DDBJ databases">
        <authorList>
            <person name="Webb A."/>
        </authorList>
    </citation>
    <scope>NUCLEOTIDE SEQUENCE</scope>
    <source>
        <strain evidence="1">Pm1</strain>
    </source>
</reference>
<gene>
    <name evidence="1" type="ORF">PM001_LOCUS14091</name>
</gene>
<evidence type="ECO:0000313" key="2">
    <source>
        <dbReference type="Proteomes" id="UP001162060"/>
    </source>
</evidence>
<dbReference type="EMBL" id="CAKLBY020000144">
    <property type="protein sequence ID" value="CAK7928941.1"/>
    <property type="molecule type" value="Genomic_DNA"/>
</dbReference>
<dbReference type="AlphaFoldDB" id="A0AAV1U2P6"/>
<proteinExistence type="predicted"/>
<accession>A0AAV1U2P6</accession>
<name>A0AAV1U2P6_9STRA</name>
<sequence>MIAWVGLDSLWPIFVRGGKDGTEGIHVVVSLEVPGDVLTDVNVEPTREGNASLAEVTTGEAGRGVDDVDDVEAIVNVKKEKPKRHMQSQPNVVDLLFAQRPIVIKPVEIGFKSLDDSAKYEVVLAKSLVG</sequence>
<organism evidence="1 2">
    <name type="scientific">Peronospora matthiolae</name>
    <dbReference type="NCBI Taxonomy" id="2874970"/>
    <lineage>
        <taxon>Eukaryota</taxon>
        <taxon>Sar</taxon>
        <taxon>Stramenopiles</taxon>
        <taxon>Oomycota</taxon>
        <taxon>Peronosporomycetes</taxon>
        <taxon>Peronosporales</taxon>
        <taxon>Peronosporaceae</taxon>
        <taxon>Peronospora</taxon>
    </lineage>
</organism>
<protein>
    <submittedName>
        <fullName evidence="1">Uncharacterized protein</fullName>
    </submittedName>
</protein>
<evidence type="ECO:0000313" key="1">
    <source>
        <dbReference type="EMBL" id="CAK7928941.1"/>
    </source>
</evidence>
<dbReference type="Proteomes" id="UP001162060">
    <property type="component" value="Unassembled WGS sequence"/>
</dbReference>